<feature type="transmembrane region" description="Helical" evidence="6">
    <location>
        <begin position="233"/>
        <end position="259"/>
    </location>
</feature>
<dbReference type="OrthoDB" id="5283415at2759"/>
<feature type="transmembrane region" description="Helical" evidence="6">
    <location>
        <begin position="149"/>
        <end position="171"/>
    </location>
</feature>
<proteinExistence type="inferred from homology"/>
<dbReference type="RefSeq" id="XP_044723700.1">
    <property type="nucleotide sequence ID" value="XM_044860067.1"/>
</dbReference>
<gene>
    <name evidence="8" type="ORF">HRG_01596</name>
</gene>
<evidence type="ECO:0000256" key="3">
    <source>
        <dbReference type="ARBA" id="ARBA00022989"/>
    </source>
</evidence>
<feature type="domain" description="Rhodopsin" evidence="7">
    <location>
        <begin position="50"/>
        <end position="299"/>
    </location>
</feature>
<reference evidence="8" key="1">
    <citation type="submission" date="2021-09" db="EMBL/GenBank/DDBJ databases">
        <title>A high-quality genome of the endoparasitic fungus Hirsutella rhossiliensis with a comparison of Hirsutella genomes reveals transposable elements contributing to genome size variation.</title>
        <authorList>
            <person name="Lin R."/>
            <person name="Jiao Y."/>
            <person name="Sun X."/>
            <person name="Ling J."/>
            <person name="Xie B."/>
            <person name="Cheng X."/>
        </authorList>
    </citation>
    <scope>NUCLEOTIDE SEQUENCE</scope>
    <source>
        <strain evidence="8">HR02</strain>
    </source>
</reference>
<comment type="subcellular location">
    <subcellularLocation>
        <location evidence="1">Membrane</location>
        <topology evidence="1">Multi-pass membrane protein</topology>
    </subcellularLocation>
</comment>
<keyword evidence="2 6" id="KW-0812">Transmembrane</keyword>
<accession>A0A9P8N410</accession>
<dbReference type="AlphaFoldDB" id="A0A9P8N410"/>
<evidence type="ECO:0000256" key="6">
    <source>
        <dbReference type="SAM" id="Phobius"/>
    </source>
</evidence>
<dbReference type="Pfam" id="PF20684">
    <property type="entry name" value="Fung_rhodopsin"/>
    <property type="match status" value="1"/>
</dbReference>
<keyword evidence="4 6" id="KW-0472">Membrane</keyword>
<comment type="caution">
    <text evidence="8">The sequence shown here is derived from an EMBL/GenBank/DDBJ whole genome shotgun (WGS) entry which is preliminary data.</text>
</comment>
<evidence type="ECO:0000313" key="8">
    <source>
        <dbReference type="EMBL" id="KAH0966187.1"/>
    </source>
</evidence>
<evidence type="ECO:0000259" key="7">
    <source>
        <dbReference type="Pfam" id="PF20684"/>
    </source>
</evidence>
<dbReference type="GO" id="GO:0016020">
    <property type="term" value="C:membrane"/>
    <property type="evidence" value="ECO:0007669"/>
    <property type="project" value="UniProtKB-SubCell"/>
</dbReference>
<dbReference type="InterPro" id="IPR052337">
    <property type="entry name" value="SAT4-like"/>
</dbReference>
<evidence type="ECO:0000313" key="9">
    <source>
        <dbReference type="Proteomes" id="UP000824596"/>
    </source>
</evidence>
<protein>
    <submittedName>
        <fullName evidence="8">Proteinrelated to integral membrane protein pth11</fullName>
    </submittedName>
</protein>
<dbReference type="EMBL" id="JAIZPD010000002">
    <property type="protein sequence ID" value="KAH0966187.1"/>
    <property type="molecule type" value="Genomic_DNA"/>
</dbReference>
<dbReference type="Proteomes" id="UP000824596">
    <property type="component" value="Unassembled WGS sequence"/>
</dbReference>
<organism evidence="8 9">
    <name type="scientific">Hirsutella rhossiliensis</name>
    <dbReference type="NCBI Taxonomy" id="111463"/>
    <lineage>
        <taxon>Eukaryota</taxon>
        <taxon>Fungi</taxon>
        <taxon>Dikarya</taxon>
        <taxon>Ascomycota</taxon>
        <taxon>Pezizomycotina</taxon>
        <taxon>Sordariomycetes</taxon>
        <taxon>Hypocreomycetidae</taxon>
        <taxon>Hypocreales</taxon>
        <taxon>Ophiocordycipitaceae</taxon>
        <taxon>Hirsutella</taxon>
    </lineage>
</organism>
<evidence type="ECO:0000256" key="5">
    <source>
        <dbReference type="ARBA" id="ARBA00038359"/>
    </source>
</evidence>
<feature type="transmembrane region" description="Helical" evidence="6">
    <location>
        <begin position="199"/>
        <end position="221"/>
    </location>
</feature>
<evidence type="ECO:0000256" key="2">
    <source>
        <dbReference type="ARBA" id="ARBA00022692"/>
    </source>
</evidence>
<dbReference type="PANTHER" id="PTHR33048">
    <property type="entry name" value="PTH11-LIKE INTEGRAL MEMBRANE PROTEIN (AFU_ORTHOLOGUE AFUA_5G11245)"/>
    <property type="match status" value="1"/>
</dbReference>
<feature type="transmembrane region" description="Helical" evidence="6">
    <location>
        <begin position="30"/>
        <end position="48"/>
    </location>
</feature>
<keyword evidence="9" id="KW-1185">Reference proteome</keyword>
<dbReference type="GeneID" id="68350725"/>
<evidence type="ECO:0000256" key="4">
    <source>
        <dbReference type="ARBA" id="ARBA00023136"/>
    </source>
</evidence>
<keyword evidence="3 6" id="KW-1133">Transmembrane helix</keyword>
<dbReference type="PANTHER" id="PTHR33048:SF47">
    <property type="entry name" value="INTEGRAL MEMBRANE PROTEIN-RELATED"/>
    <property type="match status" value="1"/>
</dbReference>
<feature type="transmembrane region" description="Helical" evidence="6">
    <location>
        <begin position="69"/>
        <end position="88"/>
    </location>
</feature>
<feature type="transmembrane region" description="Helical" evidence="6">
    <location>
        <begin position="271"/>
        <end position="294"/>
    </location>
</feature>
<sequence>MGDPRVEEAIASGRLPPRVTREELEMSQDVAGIVSISVVTALATLVVICRLLSRRFIIKRFGFGLDDGIALASLVVFIPFAALCIELINLGTGRSIAFVRFAIDDATWVRQQIFDSIAHLVYATALVLCRISGLAFYYRICALHKGFLVAIRIIFAVLVIGYLAQICLIIFHCKPVNMLWAPTSFEDETRFECLEWDEIYGAISGISLACDLLLFGLPVAMLKILEMPRKQKVQLACILLPGIAVVGISVSRIVFVIGFAYQTPDTFDFAFLRLLVVEVSEIGATLIALSIPGVKPMVDKFILRKDICSKFGGSRTVRTCSNRGSIGSQSSSLSVLKGRSHSSVFDDDSTAQHGAAVCRGELNEDVKQEGIQVTVDIYVEGAQS</sequence>
<name>A0A9P8N410_9HYPO</name>
<feature type="transmembrane region" description="Helical" evidence="6">
    <location>
        <begin position="117"/>
        <end position="137"/>
    </location>
</feature>
<dbReference type="InterPro" id="IPR049326">
    <property type="entry name" value="Rhodopsin_dom_fungi"/>
</dbReference>
<comment type="similarity">
    <text evidence="5">Belongs to the SAT4 family.</text>
</comment>
<evidence type="ECO:0000256" key="1">
    <source>
        <dbReference type="ARBA" id="ARBA00004141"/>
    </source>
</evidence>